<dbReference type="EMBL" id="JRKL02013633">
    <property type="protein sequence ID" value="KAF3942620.1"/>
    <property type="molecule type" value="Genomic_DNA"/>
</dbReference>
<keyword evidence="2" id="KW-1185">Reference proteome</keyword>
<dbReference type="AlphaFoldDB" id="A0A8J4Q2K2"/>
<reference evidence="1" key="1">
    <citation type="submission" date="2020-03" db="EMBL/GenBank/DDBJ databases">
        <title>Castanea mollissima Vanexum genome sequencing.</title>
        <authorList>
            <person name="Staton M."/>
        </authorList>
    </citation>
    <scope>NUCLEOTIDE SEQUENCE</scope>
    <source>
        <tissue evidence="1">Leaf</tissue>
    </source>
</reference>
<sequence length="45" mass="5400">KRCQRETGEDWRTISHIPNIHLLELSKRELRMSKVHPRLHSALQV</sequence>
<feature type="non-terminal residue" evidence="1">
    <location>
        <position position="1"/>
    </location>
</feature>
<gene>
    <name evidence="1" type="ORF">CMV_030740</name>
</gene>
<evidence type="ECO:0000313" key="2">
    <source>
        <dbReference type="Proteomes" id="UP000737018"/>
    </source>
</evidence>
<name>A0A8J4Q2K2_9ROSI</name>
<dbReference type="Proteomes" id="UP000737018">
    <property type="component" value="Unassembled WGS sequence"/>
</dbReference>
<proteinExistence type="predicted"/>
<organism evidence="1 2">
    <name type="scientific">Castanea mollissima</name>
    <name type="common">Chinese chestnut</name>
    <dbReference type="NCBI Taxonomy" id="60419"/>
    <lineage>
        <taxon>Eukaryota</taxon>
        <taxon>Viridiplantae</taxon>
        <taxon>Streptophyta</taxon>
        <taxon>Embryophyta</taxon>
        <taxon>Tracheophyta</taxon>
        <taxon>Spermatophyta</taxon>
        <taxon>Magnoliopsida</taxon>
        <taxon>eudicotyledons</taxon>
        <taxon>Gunneridae</taxon>
        <taxon>Pentapetalae</taxon>
        <taxon>rosids</taxon>
        <taxon>fabids</taxon>
        <taxon>Fagales</taxon>
        <taxon>Fagaceae</taxon>
        <taxon>Castanea</taxon>
    </lineage>
</organism>
<accession>A0A8J4Q2K2</accession>
<comment type="caution">
    <text evidence="1">The sequence shown here is derived from an EMBL/GenBank/DDBJ whole genome shotgun (WGS) entry which is preliminary data.</text>
</comment>
<protein>
    <submittedName>
        <fullName evidence="1">Uncharacterized protein</fullName>
    </submittedName>
</protein>
<evidence type="ECO:0000313" key="1">
    <source>
        <dbReference type="EMBL" id="KAF3942620.1"/>
    </source>
</evidence>